<sequence length="332" mass="38326">MSLKPIRLQFILPATTLFTLFFYVIFTQEFPRVRNPTIKFPSRDKNVISFQEITPPALITGSDSGIGNQLFKFACAYALSQKWGVPLYVNEAREGRSLYLDRLSIDNLTFVQHVNKTNVHTFSDEDIVFNTITPDLLRTKILHHNDICQSELFWRAVKDDIVKMYQIQGVNNFGRDFENWRDLINSESSTPVAVHIRRGDFIDLNQQHVGWITPMRYFYLAMEKMAQILREKEHSANIAFFIFSDSLDLVRDGILGEQNETLEREIGTLREGVNSGWISFHFVNSSSSGEDSTLQDLALMTECKHMIVSFSTFSWWGAYLIKNPDKVQDSQI</sequence>
<keyword evidence="3" id="KW-0325">Glycoprotein</keyword>
<dbReference type="GO" id="GO:0005975">
    <property type="term" value="P:carbohydrate metabolic process"/>
    <property type="evidence" value="ECO:0007669"/>
    <property type="project" value="InterPro"/>
</dbReference>
<dbReference type="EMBL" id="LNIX01000019">
    <property type="protein sequence ID" value="OXA44725.1"/>
    <property type="molecule type" value="Genomic_DNA"/>
</dbReference>
<evidence type="ECO:0000313" key="5">
    <source>
        <dbReference type="Proteomes" id="UP000198287"/>
    </source>
</evidence>
<evidence type="ECO:0000313" key="4">
    <source>
        <dbReference type="EMBL" id="OXA44725.1"/>
    </source>
</evidence>
<dbReference type="PANTHER" id="PTHR11927">
    <property type="entry name" value="GALACTOSIDE 2-L-FUCOSYLTRANSFERASE"/>
    <property type="match status" value="1"/>
</dbReference>
<feature type="transmembrane region" description="Helical" evidence="3">
    <location>
        <begin position="6"/>
        <end position="26"/>
    </location>
</feature>
<protein>
    <recommendedName>
        <fullName evidence="3">L-Fucosyltransferase</fullName>
        <ecNumber evidence="3">2.4.1.-</ecNumber>
    </recommendedName>
</protein>
<keyword evidence="2 3" id="KW-0808">Transferase</keyword>
<dbReference type="GO" id="GO:0032580">
    <property type="term" value="C:Golgi cisterna membrane"/>
    <property type="evidence" value="ECO:0007669"/>
    <property type="project" value="UniProtKB-SubCell"/>
</dbReference>
<dbReference type="GO" id="GO:0008107">
    <property type="term" value="F:galactoside 2-alpha-L-fucosyltransferase activity"/>
    <property type="evidence" value="ECO:0007669"/>
    <property type="project" value="InterPro"/>
</dbReference>
<name>A0A226DGP5_FOLCA</name>
<dbReference type="Gene3D" id="3.40.50.11350">
    <property type="match status" value="1"/>
</dbReference>
<evidence type="ECO:0000256" key="2">
    <source>
        <dbReference type="ARBA" id="ARBA00022679"/>
    </source>
</evidence>
<comment type="similarity">
    <text evidence="3">Belongs to the glycosyltransferase 11 family.</text>
</comment>
<keyword evidence="3" id="KW-0735">Signal-anchor</keyword>
<dbReference type="Proteomes" id="UP000198287">
    <property type="component" value="Unassembled WGS sequence"/>
</dbReference>
<comment type="caution">
    <text evidence="4">The sequence shown here is derived from an EMBL/GenBank/DDBJ whole genome shotgun (WGS) entry which is preliminary data.</text>
</comment>
<keyword evidence="3" id="KW-0333">Golgi apparatus</keyword>
<keyword evidence="3" id="KW-0472">Membrane</keyword>
<comment type="subcellular location">
    <subcellularLocation>
        <location evidence="3">Golgi apparatus</location>
        <location evidence="3">Golgi stack membrane</location>
        <topology evidence="3">Single-pass type II membrane protein</topology>
    </subcellularLocation>
</comment>
<dbReference type="EC" id="2.4.1.-" evidence="3"/>
<dbReference type="CDD" id="cd11301">
    <property type="entry name" value="Fut1_Fut2_like"/>
    <property type="match status" value="1"/>
</dbReference>
<dbReference type="UniPathway" id="UPA00378"/>
<keyword evidence="3" id="KW-1133">Transmembrane helix</keyword>
<reference evidence="4 5" key="1">
    <citation type="submission" date="2015-12" db="EMBL/GenBank/DDBJ databases">
        <title>The genome of Folsomia candida.</title>
        <authorList>
            <person name="Faddeeva A."/>
            <person name="Derks M.F."/>
            <person name="Anvar Y."/>
            <person name="Smit S."/>
            <person name="Van Straalen N."/>
            <person name="Roelofs D."/>
        </authorList>
    </citation>
    <scope>NUCLEOTIDE SEQUENCE [LARGE SCALE GENOMIC DNA]</scope>
    <source>
        <strain evidence="4 5">VU population</strain>
        <tissue evidence="4">Whole body</tissue>
    </source>
</reference>
<gene>
    <name evidence="4" type="ORF">Fcan01_20817</name>
</gene>
<dbReference type="AlphaFoldDB" id="A0A226DGP5"/>
<accession>A0A226DGP5</accession>
<keyword evidence="1 3" id="KW-0328">Glycosyltransferase</keyword>
<evidence type="ECO:0000256" key="3">
    <source>
        <dbReference type="RuleBase" id="RU363129"/>
    </source>
</evidence>
<dbReference type="Pfam" id="PF01531">
    <property type="entry name" value="Glyco_transf_11"/>
    <property type="match status" value="1"/>
</dbReference>
<dbReference type="OrthoDB" id="3226at2759"/>
<keyword evidence="5" id="KW-1185">Reference proteome</keyword>
<dbReference type="PANTHER" id="PTHR11927:SF9">
    <property type="entry name" value="L-FUCOSYLTRANSFERASE"/>
    <property type="match status" value="1"/>
</dbReference>
<evidence type="ECO:0000256" key="1">
    <source>
        <dbReference type="ARBA" id="ARBA00022676"/>
    </source>
</evidence>
<organism evidence="4 5">
    <name type="scientific">Folsomia candida</name>
    <name type="common">Springtail</name>
    <dbReference type="NCBI Taxonomy" id="158441"/>
    <lineage>
        <taxon>Eukaryota</taxon>
        <taxon>Metazoa</taxon>
        <taxon>Ecdysozoa</taxon>
        <taxon>Arthropoda</taxon>
        <taxon>Hexapoda</taxon>
        <taxon>Collembola</taxon>
        <taxon>Entomobryomorpha</taxon>
        <taxon>Isotomoidea</taxon>
        <taxon>Isotomidae</taxon>
        <taxon>Proisotominae</taxon>
        <taxon>Folsomia</taxon>
    </lineage>
</organism>
<keyword evidence="3" id="KW-0812">Transmembrane</keyword>
<dbReference type="InterPro" id="IPR002516">
    <property type="entry name" value="Glyco_trans_11"/>
</dbReference>
<proteinExistence type="inferred from homology"/>
<comment type="pathway">
    <text evidence="3">Protein modification; protein glycosylation.</text>
</comment>